<dbReference type="InterPro" id="IPR051910">
    <property type="entry name" value="ComF/GntX_DNA_util-trans"/>
</dbReference>
<name>A0A6J4LN73_9CYAN</name>
<keyword evidence="2" id="KW-0808">Transferase</keyword>
<proteinExistence type="inferred from homology"/>
<dbReference type="InterPro" id="IPR000836">
    <property type="entry name" value="PRTase_dom"/>
</dbReference>
<gene>
    <name evidence="2" type="ORF">AVDCRST_MAG84-1993</name>
</gene>
<dbReference type="Gene3D" id="3.40.50.2020">
    <property type="match status" value="1"/>
</dbReference>
<dbReference type="InterPro" id="IPR029057">
    <property type="entry name" value="PRTase-like"/>
</dbReference>
<comment type="similarity">
    <text evidence="1">Belongs to the ComF/GntX family.</text>
</comment>
<sequence>MNKRKWTGLVKSFLNLFLKSNCPLCQRPAAGEFCPYCHKQLQRCQLTDPGRFWHSEQRVFVWGEYGGALKRAIAALKYDGNPQLAKPLGGWLAEAWLSFPELAIDNLTVVPIPLHQEKLKERGFNQAELLAESFCELTGLPLQRHGLERVKNTQALFALTPQQRQAEMKNALSLGKDFRRRLPRDRVLLVDDIYTSGTTVKSAIKILEESGISVYGTVALATPNKSDR</sequence>
<dbReference type="SUPFAM" id="SSF53271">
    <property type="entry name" value="PRTase-like"/>
    <property type="match status" value="1"/>
</dbReference>
<keyword evidence="2" id="KW-0328">Glycosyltransferase</keyword>
<dbReference type="PANTHER" id="PTHR47505">
    <property type="entry name" value="DNA UTILIZATION PROTEIN YHGH"/>
    <property type="match status" value="1"/>
</dbReference>
<reference evidence="2" key="1">
    <citation type="submission" date="2020-02" db="EMBL/GenBank/DDBJ databases">
        <authorList>
            <person name="Meier V. D."/>
        </authorList>
    </citation>
    <scope>NUCLEOTIDE SEQUENCE</scope>
    <source>
        <strain evidence="2">AVDCRST_MAG84</strain>
    </source>
</reference>
<dbReference type="AlphaFoldDB" id="A0A6J4LN73"/>
<dbReference type="PANTHER" id="PTHR47505:SF1">
    <property type="entry name" value="DNA UTILIZATION PROTEIN YHGH"/>
    <property type="match status" value="1"/>
</dbReference>
<dbReference type="GO" id="GO:0016757">
    <property type="term" value="F:glycosyltransferase activity"/>
    <property type="evidence" value="ECO:0007669"/>
    <property type="project" value="UniProtKB-KW"/>
</dbReference>
<evidence type="ECO:0000313" key="2">
    <source>
        <dbReference type="EMBL" id="CAA9333517.1"/>
    </source>
</evidence>
<dbReference type="EMBL" id="CADCTZ010000330">
    <property type="protein sequence ID" value="CAA9333517.1"/>
    <property type="molecule type" value="Genomic_DNA"/>
</dbReference>
<evidence type="ECO:0000256" key="1">
    <source>
        <dbReference type="ARBA" id="ARBA00008007"/>
    </source>
</evidence>
<organism evidence="2">
    <name type="scientific">uncultured Microcoleus sp</name>
    <dbReference type="NCBI Taxonomy" id="259945"/>
    <lineage>
        <taxon>Bacteria</taxon>
        <taxon>Bacillati</taxon>
        <taxon>Cyanobacteriota</taxon>
        <taxon>Cyanophyceae</taxon>
        <taxon>Oscillatoriophycideae</taxon>
        <taxon>Oscillatoriales</taxon>
        <taxon>Microcoleaceae</taxon>
        <taxon>Microcoleus</taxon>
        <taxon>environmental samples</taxon>
    </lineage>
</organism>
<dbReference type="CDD" id="cd06223">
    <property type="entry name" value="PRTases_typeI"/>
    <property type="match status" value="1"/>
</dbReference>
<accession>A0A6J4LN73</accession>
<protein>
    <submittedName>
        <fullName evidence="2">Phosphoribosyltransferase</fullName>
    </submittedName>
</protein>